<sequence>MWDFEKLNSFFGCIESYNNMFFYEFECKLKRVFSSVKDIVRKNGSISFKFDKEYTVYIDRMYLFLKEDDEAFVMRNAEEIFTYLKIRKDYL</sequence>
<evidence type="ECO:0000313" key="2">
    <source>
        <dbReference type="Proteomes" id="UP000310168"/>
    </source>
</evidence>
<evidence type="ECO:0000313" key="1">
    <source>
        <dbReference type="EMBL" id="TKZ27676.1"/>
    </source>
</evidence>
<dbReference type="RefSeq" id="WP_137999292.1">
    <property type="nucleotide sequence ID" value="NZ_SJDU01000507.1"/>
</dbReference>
<gene>
    <name evidence="1" type="ORF">EZH24_11905</name>
</gene>
<protein>
    <submittedName>
        <fullName evidence="1">Uncharacterized protein</fullName>
    </submittedName>
</protein>
<accession>A0ABY2TN05</accession>
<proteinExistence type="predicted"/>
<comment type="caution">
    <text evidence="1">The sequence shown here is derived from an EMBL/GenBank/DDBJ whole genome shotgun (WGS) entry which is preliminary data.</text>
</comment>
<name>A0ABY2TN05_9SPIR</name>
<dbReference type="Proteomes" id="UP000310168">
    <property type="component" value="Unassembled WGS sequence"/>
</dbReference>
<reference evidence="1 2" key="1">
    <citation type="journal article" date="2019" name="Anaerobe">
        <title>Brachyspira catarrhinii sp. nov., an anaerobic intestinal spirochaete isolated from vervet monkeys may have been misidentified as Brachyspira aalborgi in previous studies.</title>
        <authorList>
            <person name="Phillips N.D."/>
            <person name="La T."/>
            <person name="Hampson D.J."/>
        </authorList>
    </citation>
    <scope>NUCLEOTIDE SEQUENCE [LARGE SCALE GENOMIC DNA]</scope>
    <source>
        <strain evidence="1 2">Z12</strain>
    </source>
</reference>
<dbReference type="EMBL" id="SJDU01000507">
    <property type="protein sequence ID" value="TKZ27676.1"/>
    <property type="molecule type" value="Genomic_DNA"/>
</dbReference>
<keyword evidence="2" id="KW-1185">Reference proteome</keyword>
<organism evidence="1 2">
    <name type="scientific">Brachyspira catarrhinii</name>
    <dbReference type="NCBI Taxonomy" id="2528966"/>
    <lineage>
        <taxon>Bacteria</taxon>
        <taxon>Pseudomonadati</taxon>
        <taxon>Spirochaetota</taxon>
        <taxon>Spirochaetia</taxon>
        <taxon>Brachyspirales</taxon>
        <taxon>Brachyspiraceae</taxon>
        <taxon>Brachyspira</taxon>
    </lineage>
</organism>